<comment type="caution">
    <text evidence="2">The sequence shown here is derived from an EMBL/GenBank/DDBJ whole genome shotgun (WGS) entry which is preliminary data.</text>
</comment>
<feature type="chain" id="PRO_5018036175" description="DUF3575 domain-containing protein" evidence="1">
    <location>
        <begin position="21"/>
        <end position="178"/>
    </location>
</feature>
<evidence type="ECO:0000313" key="2">
    <source>
        <dbReference type="EMBL" id="RPD41651.1"/>
    </source>
</evidence>
<keyword evidence="3" id="KW-1185">Reference proteome</keyword>
<name>A0A3N4MD55_9BACT</name>
<dbReference type="RefSeq" id="WP_120516047.1">
    <property type="nucleotide sequence ID" value="NZ_QXZY01000005.1"/>
</dbReference>
<organism evidence="2 3">
    <name type="scientific">Chitinophaga barathri</name>
    <dbReference type="NCBI Taxonomy" id="1647451"/>
    <lineage>
        <taxon>Bacteria</taxon>
        <taxon>Pseudomonadati</taxon>
        <taxon>Bacteroidota</taxon>
        <taxon>Chitinophagia</taxon>
        <taxon>Chitinophagales</taxon>
        <taxon>Chitinophagaceae</taxon>
        <taxon>Chitinophaga</taxon>
    </lineage>
</organism>
<keyword evidence="1" id="KW-0732">Signal</keyword>
<accession>A0A3N4MD55</accession>
<dbReference type="AlphaFoldDB" id="A0A3N4MD55"/>
<feature type="signal peptide" evidence="1">
    <location>
        <begin position="1"/>
        <end position="20"/>
    </location>
</feature>
<gene>
    <name evidence="2" type="ORF">EG028_10125</name>
</gene>
<sequence length="178" mass="20014">MKRIMLLFGVLSLMAFQANAQRRSSGGGSSPADYNTALGVRVNPWLVGFTVKHFIKGPHAIEGIVHHYFENGDDASNVTFTGLYEYHWNVFGKSEWNMYAGGGAHLGFWRDYYWDNGRRRGEGTDVAVGLDGIFGVEYTFKKIPLNLSADLKPYVNFNGYNDFIGEQIGGFSVRYTFK</sequence>
<dbReference type="EMBL" id="RMBX01000004">
    <property type="protein sequence ID" value="RPD41651.1"/>
    <property type="molecule type" value="Genomic_DNA"/>
</dbReference>
<dbReference type="OrthoDB" id="978645at2"/>
<protein>
    <recommendedName>
        <fullName evidence="4">DUF3575 domain-containing protein</fullName>
    </recommendedName>
</protein>
<dbReference type="Proteomes" id="UP000279089">
    <property type="component" value="Unassembled WGS sequence"/>
</dbReference>
<proteinExistence type="predicted"/>
<reference evidence="3" key="1">
    <citation type="submission" date="2018-11" db="EMBL/GenBank/DDBJ databases">
        <title>Chitinophaga lutea sp.nov., isolate from arsenic contaminated soil.</title>
        <authorList>
            <person name="Zong Y."/>
        </authorList>
    </citation>
    <scope>NUCLEOTIDE SEQUENCE [LARGE SCALE GENOMIC DNA]</scope>
    <source>
        <strain evidence="3">YLT18</strain>
    </source>
</reference>
<evidence type="ECO:0000313" key="3">
    <source>
        <dbReference type="Proteomes" id="UP000279089"/>
    </source>
</evidence>
<evidence type="ECO:0000256" key="1">
    <source>
        <dbReference type="SAM" id="SignalP"/>
    </source>
</evidence>
<evidence type="ECO:0008006" key="4">
    <source>
        <dbReference type="Google" id="ProtNLM"/>
    </source>
</evidence>